<proteinExistence type="inferred from homology"/>
<name>A0A5B2TS83_9FLAO</name>
<evidence type="ECO:0000313" key="3">
    <source>
        <dbReference type="EMBL" id="KAA2217402.1"/>
    </source>
</evidence>
<dbReference type="Proteomes" id="UP000323188">
    <property type="component" value="Unassembled WGS sequence"/>
</dbReference>
<dbReference type="AlphaFoldDB" id="A0A5B2TS83"/>
<feature type="domain" description="Protein SirB1 N-terminal" evidence="2">
    <location>
        <begin position="105"/>
        <end position="267"/>
    </location>
</feature>
<evidence type="ECO:0000256" key="1">
    <source>
        <dbReference type="ARBA" id="ARBA00007100"/>
    </source>
</evidence>
<organism evidence="3 4">
    <name type="scientific">Maribacter flavus</name>
    <dbReference type="NCBI Taxonomy" id="1658664"/>
    <lineage>
        <taxon>Bacteria</taxon>
        <taxon>Pseudomonadati</taxon>
        <taxon>Bacteroidota</taxon>
        <taxon>Flavobacteriia</taxon>
        <taxon>Flavobacteriales</taxon>
        <taxon>Flavobacteriaceae</taxon>
        <taxon>Maribacter</taxon>
    </lineage>
</organism>
<dbReference type="Pfam" id="PF13369">
    <property type="entry name" value="Transglut_core2"/>
    <property type="match status" value="1"/>
</dbReference>
<gene>
    <name evidence="3" type="ORF">F0361_15760</name>
</gene>
<comment type="similarity">
    <text evidence="1">Belongs to the UPF0162 family.</text>
</comment>
<reference evidence="3 4" key="1">
    <citation type="submission" date="2019-09" db="EMBL/GenBank/DDBJ databases">
        <authorList>
            <person name="Khan S.A."/>
            <person name="Jeon C.O."/>
            <person name="Chun B.H."/>
            <person name="Jeong S.E."/>
        </authorList>
    </citation>
    <scope>NUCLEOTIDE SEQUENCE [LARGE SCALE GENOMIC DNA]</scope>
    <source>
        <strain evidence="3 4">KCTC 42508</strain>
    </source>
</reference>
<evidence type="ECO:0000259" key="2">
    <source>
        <dbReference type="Pfam" id="PF13369"/>
    </source>
</evidence>
<dbReference type="InterPro" id="IPR032698">
    <property type="entry name" value="SirB1_N"/>
</dbReference>
<accession>A0A5B2TS83</accession>
<dbReference type="RefSeq" id="WP_154920056.1">
    <property type="nucleotide sequence ID" value="NZ_VUOE01000002.1"/>
</dbReference>
<evidence type="ECO:0000313" key="4">
    <source>
        <dbReference type="Proteomes" id="UP000323188"/>
    </source>
</evidence>
<dbReference type="PANTHER" id="PTHR31350:SF21">
    <property type="entry name" value="F-BOX ONLY PROTEIN 21"/>
    <property type="match status" value="1"/>
</dbReference>
<comment type="caution">
    <text evidence="3">The sequence shown here is derived from an EMBL/GenBank/DDBJ whole genome shotgun (WGS) entry which is preliminary data.</text>
</comment>
<protein>
    <recommendedName>
        <fullName evidence="2">Protein SirB1 N-terminal domain-containing protein</fullName>
    </recommendedName>
</protein>
<dbReference type="PANTHER" id="PTHR31350">
    <property type="entry name" value="SI:DKEY-261L7.2"/>
    <property type="match status" value="1"/>
</dbReference>
<sequence>MMKTLDHSSIKALISLLEDPSEVIYNEIHQTIIFLGDDGIPHLQTAFDESESDLQKERIAQILDELKLAKLNKDLNNWKEFRSDDLLEGLLLIAKYGYPNFDKAEIEKTINDMVAVLKDKLEGKTDVQIVHLLNQTILYDFGFNGNTHNYSAINNSFINKVFENRISNPIGLSVIYLLVAERLNIPLVGINSPGHFILGYVNEHFTKEGVTDGSVMRKVDFLVDPFNNGLMINNEDFDALLSTIPYDLKDKDLLPATNVAIVKRVMNNLIHALFTTGEKSTAEELLNINEAL</sequence>
<dbReference type="EMBL" id="VUOE01000002">
    <property type="protein sequence ID" value="KAA2217402.1"/>
    <property type="molecule type" value="Genomic_DNA"/>
</dbReference>